<dbReference type="EMBL" id="CP015243">
    <property type="protein sequence ID" value="ANF56476.1"/>
    <property type="molecule type" value="Genomic_DNA"/>
</dbReference>
<dbReference type="Proteomes" id="UP000077875">
    <property type="component" value="Chromosome"/>
</dbReference>
<dbReference type="AlphaFoldDB" id="A0A172YBI1"/>
<gene>
    <name evidence="1" type="ORF">A5892_02505</name>
</gene>
<keyword evidence="2" id="KW-1185">Reference proteome</keyword>
<name>A0A172YBI1_9GAMM</name>
<dbReference type="STRING" id="376489.A5892_02505"/>
<dbReference type="KEGG" id="haa:A5892_02505"/>
<accession>A0A172YBI1</accession>
<evidence type="ECO:0000313" key="2">
    <source>
        <dbReference type="Proteomes" id="UP000077875"/>
    </source>
</evidence>
<evidence type="ECO:0000313" key="1">
    <source>
        <dbReference type="EMBL" id="ANF56476.1"/>
    </source>
</evidence>
<organism evidence="1 2">
    <name type="scientific">Halotalea alkalilenta</name>
    <dbReference type="NCBI Taxonomy" id="376489"/>
    <lineage>
        <taxon>Bacteria</taxon>
        <taxon>Pseudomonadati</taxon>
        <taxon>Pseudomonadota</taxon>
        <taxon>Gammaproteobacteria</taxon>
        <taxon>Oceanospirillales</taxon>
        <taxon>Halomonadaceae</taxon>
        <taxon>Halotalea</taxon>
    </lineage>
</organism>
<reference evidence="1 2" key="1">
    <citation type="submission" date="2016-04" db="EMBL/GenBank/DDBJ databases">
        <title>Complete Genome Sequence of Halotalea alkalilenta IHB B 13600.</title>
        <authorList>
            <person name="Swarnkar M.K."/>
            <person name="Sharma A."/>
            <person name="Kaushal K."/>
            <person name="Soni R."/>
            <person name="Rana S."/>
            <person name="Singh A.K."/>
            <person name="Gulati A."/>
        </authorList>
    </citation>
    <scope>NUCLEOTIDE SEQUENCE [LARGE SCALE GENOMIC DNA]</scope>
    <source>
        <strain evidence="1 2">IHB B 13600</strain>
    </source>
</reference>
<proteinExistence type="predicted"/>
<dbReference type="RefSeq" id="WP_064121458.1">
    <property type="nucleotide sequence ID" value="NZ_CP015243.1"/>
</dbReference>
<sequence length="61" mass="6750">MGPKRPRSTFLTPLEKSTAKELGGELGRITDPHVRMSLLLQAAFGLRREEFIQGLVGQGRT</sequence>
<protein>
    <submittedName>
        <fullName evidence="1">Uncharacterized protein</fullName>
    </submittedName>
</protein>